<feature type="domain" description="Glycosyltransferase RgtA/B/C/D-like" evidence="9">
    <location>
        <begin position="72"/>
        <end position="225"/>
    </location>
</feature>
<dbReference type="InterPro" id="IPR038731">
    <property type="entry name" value="RgtA/B/C-like"/>
</dbReference>
<feature type="transmembrane region" description="Helical" evidence="8">
    <location>
        <begin position="67"/>
        <end position="85"/>
    </location>
</feature>
<evidence type="ECO:0000256" key="2">
    <source>
        <dbReference type="ARBA" id="ARBA00022475"/>
    </source>
</evidence>
<evidence type="ECO:0000313" key="10">
    <source>
        <dbReference type="EMBL" id="MDR4327696.1"/>
    </source>
</evidence>
<keyword evidence="6 8" id="KW-1133">Transmembrane helix</keyword>
<accession>A0AAJ3R970</accession>
<feature type="transmembrane region" description="Helical" evidence="8">
    <location>
        <begin position="397"/>
        <end position="417"/>
    </location>
</feature>
<evidence type="ECO:0000256" key="1">
    <source>
        <dbReference type="ARBA" id="ARBA00004651"/>
    </source>
</evidence>
<dbReference type="Proteomes" id="UP001248134">
    <property type="component" value="Unassembled WGS sequence"/>
</dbReference>
<dbReference type="GO" id="GO:0009103">
    <property type="term" value="P:lipopolysaccharide biosynthetic process"/>
    <property type="evidence" value="ECO:0007669"/>
    <property type="project" value="UniProtKB-ARBA"/>
</dbReference>
<gene>
    <name evidence="10" type="ORF">FOS08_17795</name>
</gene>
<dbReference type="InterPro" id="IPR050297">
    <property type="entry name" value="LipidA_mod_glycosyltrf_83"/>
</dbReference>
<name>A0AAJ3R970_9BACI</name>
<dbReference type="GO" id="GO:0016763">
    <property type="term" value="F:pentosyltransferase activity"/>
    <property type="evidence" value="ECO:0007669"/>
    <property type="project" value="TreeGrafter"/>
</dbReference>
<dbReference type="EMBL" id="VLYX01000019">
    <property type="protein sequence ID" value="MDR4327696.1"/>
    <property type="molecule type" value="Genomic_DNA"/>
</dbReference>
<proteinExistence type="predicted"/>
<dbReference type="Pfam" id="PF13231">
    <property type="entry name" value="PMT_2"/>
    <property type="match status" value="1"/>
</dbReference>
<keyword evidence="7 8" id="KW-0472">Membrane</keyword>
<feature type="transmembrane region" description="Helical" evidence="8">
    <location>
        <begin position="117"/>
        <end position="135"/>
    </location>
</feature>
<evidence type="ECO:0000256" key="4">
    <source>
        <dbReference type="ARBA" id="ARBA00022679"/>
    </source>
</evidence>
<evidence type="ECO:0000259" key="9">
    <source>
        <dbReference type="Pfam" id="PF13231"/>
    </source>
</evidence>
<comment type="caution">
    <text evidence="10">The sequence shown here is derived from an EMBL/GenBank/DDBJ whole genome shotgun (WGS) entry which is preliminary data.</text>
</comment>
<evidence type="ECO:0000256" key="7">
    <source>
        <dbReference type="ARBA" id="ARBA00023136"/>
    </source>
</evidence>
<feature type="transmembrane region" description="Helical" evidence="8">
    <location>
        <begin position="12"/>
        <end position="34"/>
    </location>
</feature>
<evidence type="ECO:0000256" key="6">
    <source>
        <dbReference type="ARBA" id="ARBA00022989"/>
    </source>
</evidence>
<sequence length="427" mass="49564">MFKKYIEKPYFLPLLVVLFLGFLLRWTVLVKYGVDLNIVSDDLGYQTSAKNLLESGMLTYHNADQPTIHIMPGQSFLLAAIFGIFGKAKLGLFVAKMTMISFGVLSIYMTFRIGKYIFNPTVGLIGAFLLAIYPPEIVIDNLTLTESPFLFLSLALLYWSLKLADSHSMKDFLLLLLFYFLALFFRVQIAIYPIFLFGYLLIKRYPFKIMMKQLLVSIVALFLVLGPWWVRNYIQFDKFIPLTAGSGNPLLLGTYQGEGYPGGKSIEEIEKEIFSEYPDIQAHQWMEMEQKIAVERMKTWWETDKTSMLKSYLLLKPQIFWDTPYYYPYHQISIFGIDGKDMRVIYDYIKVIFLVCTIITFLLAPSKWRECTFLLALIVLQTYFNTLYFAYNRYALPLMPFLFIMIGMGITTSFMAIRNIGKNVLSK</sequence>
<organism evidence="10 11">
    <name type="scientific">Bacillus pseudomycoides</name>
    <dbReference type="NCBI Taxonomy" id="64104"/>
    <lineage>
        <taxon>Bacteria</taxon>
        <taxon>Bacillati</taxon>
        <taxon>Bacillota</taxon>
        <taxon>Bacilli</taxon>
        <taxon>Bacillales</taxon>
        <taxon>Bacillaceae</taxon>
        <taxon>Bacillus</taxon>
        <taxon>Bacillus cereus group</taxon>
    </lineage>
</organism>
<feature type="transmembrane region" description="Helical" evidence="8">
    <location>
        <begin position="173"/>
        <end position="202"/>
    </location>
</feature>
<keyword evidence="3" id="KW-0328">Glycosyltransferase</keyword>
<feature type="transmembrane region" description="Helical" evidence="8">
    <location>
        <begin position="345"/>
        <end position="364"/>
    </location>
</feature>
<evidence type="ECO:0000256" key="3">
    <source>
        <dbReference type="ARBA" id="ARBA00022676"/>
    </source>
</evidence>
<evidence type="ECO:0000256" key="8">
    <source>
        <dbReference type="SAM" id="Phobius"/>
    </source>
</evidence>
<protein>
    <submittedName>
        <fullName evidence="10">Glycosyltransferase family 39 protein</fullName>
    </submittedName>
</protein>
<comment type="subcellular location">
    <subcellularLocation>
        <location evidence="1">Cell membrane</location>
        <topology evidence="1">Multi-pass membrane protein</topology>
    </subcellularLocation>
</comment>
<evidence type="ECO:0000313" key="11">
    <source>
        <dbReference type="Proteomes" id="UP001248134"/>
    </source>
</evidence>
<dbReference type="GO" id="GO:0005886">
    <property type="term" value="C:plasma membrane"/>
    <property type="evidence" value="ECO:0007669"/>
    <property type="project" value="UniProtKB-SubCell"/>
</dbReference>
<keyword evidence="4" id="KW-0808">Transferase</keyword>
<feature type="transmembrane region" description="Helical" evidence="8">
    <location>
        <begin position="371"/>
        <end position="391"/>
    </location>
</feature>
<dbReference type="PANTHER" id="PTHR33908:SF11">
    <property type="entry name" value="MEMBRANE PROTEIN"/>
    <property type="match status" value="1"/>
</dbReference>
<keyword evidence="5 8" id="KW-0812">Transmembrane</keyword>
<feature type="transmembrane region" description="Helical" evidence="8">
    <location>
        <begin position="214"/>
        <end position="230"/>
    </location>
</feature>
<dbReference type="PANTHER" id="PTHR33908">
    <property type="entry name" value="MANNOSYLTRANSFERASE YKCB-RELATED"/>
    <property type="match status" value="1"/>
</dbReference>
<dbReference type="RefSeq" id="WP_018764857.1">
    <property type="nucleotide sequence ID" value="NZ_JANIOB010000013.1"/>
</dbReference>
<dbReference type="AlphaFoldDB" id="A0AAJ3R970"/>
<reference evidence="10" key="1">
    <citation type="submission" date="2019-07" db="EMBL/GenBank/DDBJ databases">
        <title>Phylogenomic Reclassification of ATCC Bacillus Strains and Various Taxa within the Genus Bacillus.</title>
        <authorList>
            <person name="Riojas M.A."/>
            <person name="Frank A.M."/>
            <person name="Fenn S.L."/>
            <person name="King S.P."/>
            <person name="Brower S.M."/>
            <person name="Hazbon M.H."/>
        </authorList>
    </citation>
    <scope>NUCLEOTIDE SEQUENCE</scope>
    <source>
        <strain evidence="10">NR-12239</strain>
    </source>
</reference>
<evidence type="ECO:0000256" key="5">
    <source>
        <dbReference type="ARBA" id="ARBA00022692"/>
    </source>
</evidence>
<keyword evidence="2" id="KW-1003">Cell membrane</keyword>